<evidence type="ECO:0000256" key="1">
    <source>
        <dbReference type="SAM" id="SignalP"/>
    </source>
</evidence>
<dbReference type="Gene3D" id="1.25.40.10">
    <property type="entry name" value="Tetratricopeptide repeat domain"/>
    <property type="match status" value="1"/>
</dbReference>
<dbReference type="Pfam" id="PF13432">
    <property type="entry name" value="TPR_16"/>
    <property type="match status" value="1"/>
</dbReference>
<comment type="caution">
    <text evidence="2">The sequence shown here is derived from an EMBL/GenBank/DDBJ whole genome shotgun (WGS) entry which is preliminary data.</text>
</comment>
<reference evidence="2 3" key="1">
    <citation type="submission" date="2020-07" db="EMBL/GenBank/DDBJ databases">
        <title>Novel species isolated from subtropical streams in China.</title>
        <authorList>
            <person name="Lu H."/>
        </authorList>
    </citation>
    <scope>NUCLEOTIDE SEQUENCE [LARGE SCALE GENOMIC DNA]</scope>
    <source>
        <strain evidence="2 3">FT3S</strain>
    </source>
</reference>
<evidence type="ECO:0000313" key="2">
    <source>
        <dbReference type="EMBL" id="MBA5606567.1"/>
    </source>
</evidence>
<dbReference type="InterPro" id="IPR019734">
    <property type="entry name" value="TPR_rpt"/>
</dbReference>
<dbReference type="Proteomes" id="UP000566711">
    <property type="component" value="Unassembled WGS sequence"/>
</dbReference>
<protein>
    <submittedName>
        <fullName evidence="2">Tetratricopeptide repeat protein</fullName>
    </submittedName>
</protein>
<dbReference type="SUPFAM" id="SSF48452">
    <property type="entry name" value="TPR-like"/>
    <property type="match status" value="1"/>
</dbReference>
<dbReference type="RefSeq" id="WP_182218782.1">
    <property type="nucleotide sequence ID" value="NZ_JACEZS010000011.1"/>
</dbReference>
<feature type="signal peptide" evidence="1">
    <location>
        <begin position="1"/>
        <end position="20"/>
    </location>
</feature>
<dbReference type="EMBL" id="JACEZS010000011">
    <property type="protein sequence ID" value="MBA5606567.1"/>
    <property type="molecule type" value="Genomic_DNA"/>
</dbReference>
<organism evidence="2 3">
    <name type="scientific">Rugamonas fusca</name>
    <dbReference type="NCBI Taxonomy" id="2758568"/>
    <lineage>
        <taxon>Bacteria</taxon>
        <taxon>Pseudomonadati</taxon>
        <taxon>Pseudomonadota</taxon>
        <taxon>Betaproteobacteria</taxon>
        <taxon>Burkholderiales</taxon>
        <taxon>Oxalobacteraceae</taxon>
        <taxon>Telluria group</taxon>
        <taxon>Rugamonas</taxon>
    </lineage>
</organism>
<keyword evidence="3" id="KW-1185">Reference proteome</keyword>
<proteinExistence type="predicted"/>
<dbReference type="InterPro" id="IPR011990">
    <property type="entry name" value="TPR-like_helical_dom_sf"/>
</dbReference>
<gene>
    <name evidence="2" type="ORF">H3H36_14515</name>
</gene>
<dbReference type="AlphaFoldDB" id="A0A7W2EIT8"/>
<feature type="chain" id="PRO_5031248802" evidence="1">
    <location>
        <begin position="21"/>
        <end position="329"/>
    </location>
</feature>
<accession>A0A7W2EIT8</accession>
<sequence>MKLHRMSWCLLGALATGAHAQVTELAHPQWQALYEADQLAQLQRQARTHLAAHRHDPDAVLALALAAEADADQGEVALTQARSCVDQQPQGAPCQLALGMLMSQQVANGSPLTAVRYGAAIGQAFAQAVQAQPAYLPARAALVAFYLNAPRIVGGGADKARAAAAATPPEQAQYAKILRGQIAAHDDQFDQALKEFRSVNAGDDAHLARRLRLARMDFGLALMEDGQGERARAVFAELSKDFPDRAEGFYGLGRCALQAKQFDAAIAQLDQAGNLAGAPTLPIDQRLGEAYAGKGDKHKARQLLERFLKQPGMLKGNVDGARKLLDELG</sequence>
<dbReference type="Pfam" id="PF13174">
    <property type="entry name" value="TPR_6"/>
    <property type="match status" value="1"/>
</dbReference>
<name>A0A7W2EIT8_9BURK</name>
<evidence type="ECO:0000313" key="3">
    <source>
        <dbReference type="Proteomes" id="UP000566711"/>
    </source>
</evidence>
<keyword evidence="1" id="KW-0732">Signal</keyword>